<feature type="binding site" evidence="14">
    <location>
        <position position="479"/>
    </location>
    <ligand>
        <name>Zn(2+)</name>
        <dbReference type="ChEBI" id="CHEBI:29105"/>
    </ligand>
</feature>
<dbReference type="FunFam" id="2.40.50.140:FF:000012">
    <property type="entry name" value="DNA ligase"/>
    <property type="match status" value="1"/>
</dbReference>
<dbReference type="EMBL" id="PFLX01000016">
    <property type="protein sequence ID" value="PIY90962.1"/>
    <property type="molecule type" value="Genomic_DNA"/>
</dbReference>
<dbReference type="GO" id="GO:0003677">
    <property type="term" value="F:DNA binding"/>
    <property type="evidence" value="ECO:0007669"/>
    <property type="project" value="InterPro"/>
</dbReference>
<comment type="caution">
    <text evidence="14">Lacks conserved residue(s) required for the propagation of feature annotation.</text>
</comment>
<keyword evidence="4 14" id="KW-0436">Ligase</keyword>
<dbReference type="PANTHER" id="PTHR23389">
    <property type="entry name" value="CHROMOSOME TRANSMISSION FIDELITY FACTOR 18"/>
    <property type="match status" value="1"/>
</dbReference>
<dbReference type="SMART" id="SM00292">
    <property type="entry name" value="BRCT"/>
    <property type="match status" value="1"/>
</dbReference>
<keyword evidence="10 14" id="KW-0520">NAD</keyword>
<dbReference type="Gene3D" id="3.30.470.30">
    <property type="entry name" value="DNA ligase/mRNA capping enzyme"/>
    <property type="match status" value="1"/>
</dbReference>
<comment type="similarity">
    <text evidence="13 14">Belongs to the NAD-dependent DNA ligase family. LigA subfamily.</text>
</comment>
<keyword evidence="11 14" id="KW-0234">DNA repair</keyword>
<evidence type="ECO:0000256" key="3">
    <source>
        <dbReference type="ARBA" id="ARBA00013308"/>
    </source>
</evidence>
<dbReference type="GO" id="GO:0006281">
    <property type="term" value="P:DNA repair"/>
    <property type="evidence" value="ECO:0007669"/>
    <property type="project" value="UniProtKB-KW"/>
</dbReference>
<evidence type="ECO:0000256" key="5">
    <source>
        <dbReference type="ARBA" id="ARBA00022705"/>
    </source>
</evidence>
<evidence type="ECO:0000256" key="14">
    <source>
        <dbReference type="HAMAP-Rule" id="MF_01588"/>
    </source>
</evidence>
<dbReference type="SMART" id="SM00278">
    <property type="entry name" value="HhH1"/>
    <property type="match status" value="3"/>
</dbReference>
<feature type="binding site" evidence="14">
    <location>
        <position position="456"/>
    </location>
    <ligand>
        <name>Zn(2+)</name>
        <dbReference type="ChEBI" id="CHEBI:29105"/>
    </ligand>
</feature>
<comment type="function">
    <text evidence="1 14">DNA ligase that catalyzes the formation of phosphodiester linkages between 5'-phosphoryl and 3'-hydroxyl groups in double-stranded DNA using NAD as a coenzyme and as the energy source for the reaction. It is essential for DNA replication and repair of damaged DNA.</text>
</comment>
<dbReference type="SMART" id="SM00532">
    <property type="entry name" value="LIGANc"/>
    <property type="match status" value="1"/>
</dbReference>
<feature type="binding site" evidence="14">
    <location>
        <position position="165"/>
    </location>
    <ligand>
        <name>NAD(+)</name>
        <dbReference type="ChEBI" id="CHEBI:57540"/>
    </ligand>
</feature>
<gene>
    <name evidence="14" type="primary">ligA</name>
    <name evidence="16" type="ORF">COY72_00665</name>
</gene>
<dbReference type="Pfam" id="PF03120">
    <property type="entry name" value="OB_DNA_ligase"/>
    <property type="match status" value="1"/>
</dbReference>
<dbReference type="Gene3D" id="2.40.50.140">
    <property type="entry name" value="Nucleic acid-binding proteins"/>
    <property type="match status" value="1"/>
</dbReference>
<dbReference type="FunFam" id="1.10.150.20:FF:000006">
    <property type="entry name" value="DNA ligase"/>
    <property type="match status" value="1"/>
</dbReference>
<dbReference type="Gene3D" id="1.10.150.20">
    <property type="entry name" value="5' to 3' exonuclease, C-terminal subdomain"/>
    <property type="match status" value="2"/>
</dbReference>
<dbReference type="InterPro" id="IPR010994">
    <property type="entry name" value="RuvA_2-like"/>
</dbReference>
<dbReference type="SUPFAM" id="SSF47781">
    <property type="entry name" value="RuvA domain 2-like"/>
    <property type="match status" value="1"/>
</dbReference>
<dbReference type="HAMAP" id="MF_01588">
    <property type="entry name" value="DNA_ligase_A"/>
    <property type="match status" value="1"/>
</dbReference>
<dbReference type="Proteomes" id="UP000230055">
    <property type="component" value="Unassembled WGS sequence"/>
</dbReference>
<dbReference type="Pfam" id="PF12826">
    <property type="entry name" value="HHH_2"/>
    <property type="match status" value="1"/>
</dbReference>
<feature type="binding site" evidence="14">
    <location>
        <begin position="83"/>
        <end position="84"/>
    </location>
    <ligand>
        <name>NAD(+)</name>
        <dbReference type="ChEBI" id="CHEBI:57540"/>
    </ligand>
</feature>
<dbReference type="GO" id="GO:0046872">
    <property type="term" value="F:metal ion binding"/>
    <property type="evidence" value="ECO:0007669"/>
    <property type="project" value="UniProtKB-KW"/>
</dbReference>
<dbReference type="SUPFAM" id="SSF52113">
    <property type="entry name" value="BRCT domain"/>
    <property type="match status" value="1"/>
</dbReference>
<keyword evidence="7 14" id="KW-0227">DNA damage</keyword>
<keyword evidence="5 14" id="KW-0235">DNA replication</keyword>
<dbReference type="AlphaFoldDB" id="A0A2M7R8N6"/>
<evidence type="ECO:0000256" key="1">
    <source>
        <dbReference type="ARBA" id="ARBA00004067"/>
    </source>
</evidence>
<dbReference type="InterPro" id="IPR001357">
    <property type="entry name" value="BRCT_dom"/>
</dbReference>
<evidence type="ECO:0000256" key="9">
    <source>
        <dbReference type="ARBA" id="ARBA00022842"/>
    </source>
</evidence>
<dbReference type="InterPro" id="IPR001679">
    <property type="entry name" value="DNA_ligase"/>
</dbReference>
<evidence type="ECO:0000256" key="2">
    <source>
        <dbReference type="ARBA" id="ARBA00012722"/>
    </source>
</evidence>
<dbReference type="CDD" id="cd17748">
    <property type="entry name" value="BRCT_DNA_ligase_like"/>
    <property type="match status" value="1"/>
</dbReference>
<sequence>MTKSEAKKRIEKLKKIINYHRYLYHVLDRQEISEAALDSLKKELFDLEQKFPEFITPDSPTQRVGGKPLEKFAKVRHPLPMISLNDAFSREDMEDWLERNSKLLEKEEISKAKRTSSSSSPSLLLRKSSVIDFYCEPKLDGLAIELIYNTHPEGGYPILETGSTRGDGIFGEDVTQNLTTIEAIPLKLREIDEVCEELEMEGLKEIAENIEKNKLREVVVRGEVIVTKKEFEKVNKEQEKKGLPTFANPRNMAAGSIRQLDPKITAKRRLDSNTYILITDFGQKTHQEAHKILKALGFKTNNKYNKYCKNLAEIFEYHDFWQKNRERLPYEIDGVVVTINQNEIFEKLGVVGKAPRGAIAFKFPLKQSTTEIRNIIVQVGRTGSLTPVAILKPVEVGGVTISRATLHNEDEIKRLGVKIGDTVIVGRAGDVIPDIIKVLPELRTGKEKKFKMPKKCPVCGTKIIRPEGEVVSRCPNPKCPAKQRRYFYFFVNAFDIIGLGPKIIDKLLDAGLISDPADLFTLKIEDILPLESLPRRKPKAFLRGFAEKSAQNLIKATQSRRKINLSNFIFALGIRNVGEETAQDLAEFFGSIEKLKEASLEELQRVRDIGPVVAKSIFDFFRGKRNLKFIEKLKKVGVETIVEERPKHQPLKGKTFVFTGSLESMAREEAKEKVRILGGEISESVSKKTNFVIFGKEPGSKLEKAKKLGVKIIGEKELLELLK</sequence>
<dbReference type="InterPro" id="IPR004150">
    <property type="entry name" value="NAD_DNA_ligase_OB"/>
</dbReference>
<dbReference type="InterPro" id="IPR012340">
    <property type="entry name" value="NA-bd_OB-fold"/>
</dbReference>
<evidence type="ECO:0000256" key="8">
    <source>
        <dbReference type="ARBA" id="ARBA00022833"/>
    </source>
</evidence>
<evidence type="ECO:0000313" key="16">
    <source>
        <dbReference type="EMBL" id="PIY90962.1"/>
    </source>
</evidence>
<feature type="domain" description="BRCT" evidence="15">
    <location>
        <begin position="646"/>
        <end position="723"/>
    </location>
</feature>
<dbReference type="PIRSF" id="PIRSF001604">
    <property type="entry name" value="LigA"/>
    <property type="match status" value="1"/>
</dbReference>
<dbReference type="InterPro" id="IPR033136">
    <property type="entry name" value="DNA_ligase_CS"/>
</dbReference>
<dbReference type="GO" id="GO:0003911">
    <property type="term" value="F:DNA ligase (NAD+) activity"/>
    <property type="evidence" value="ECO:0007669"/>
    <property type="project" value="UniProtKB-UniRule"/>
</dbReference>
<dbReference type="Pfam" id="PF03119">
    <property type="entry name" value="DNA_ligase_ZBD"/>
    <property type="match status" value="1"/>
</dbReference>
<feature type="binding site" evidence="14">
    <location>
        <position position="136"/>
    </location>
    <ligand>
        <name>NAD(+)</name>
        <dbReference type="ChEBI" id="CHEBI:57540"/>
    </ligand>
</feature>
<dbReference type="InterPro" id="IPR013839">
    <property type="entry name" value="DNAligase_adenylation"/>
</dbReference>
<feature type="binding site" evidence="14">
    <location>
        <position position="223"/>
    </location>
    <ligand>
        <name>NAD(+)</name>
        <dbReference type="ChEBI" id="CHEBI:57540"/>
    </ligand>
</feature>
<dbReference type="CDD" id="cd00114">
    <property type="entry name" value="LIGANc"/>
    <property type="match status" value="1"/>
</dbReference>
<dbReference type="Gene3D" id="3.40.50.10190">
    <property type="entry name" value="BRCT domain"/>
    <property type="match status" value="1"/>
</dbReference>
<evidence type="ECO:0000313" key="17">
    <source>
        <dbReference type="Proteomes" id="UP000230055"/>
    </source>
</evidence>
<keyword evidence="14" id="KW-0464">Manganese</keyword>
<dbReference type="InterPro" id="IPR004149">
    <property type="entry name" value="Znf_DNAligase_C4"/>
</dbReference>
<dbReference type="SUPFAM" id="SSF50249">
    <property type="entry name" value="Nucleic acid-binding proteins"/>
    <property type="match status" value="1"/>
</dbReference>
<evidence type="ECO:0000256" key="11">
    <source>
        <dbReference type="ARBA" id="ARBA00023204"/>
    </source>
</evidence>
<comment type="catalytic activity">
    <reaction evidence="12 14">
        <text>NAD(+) + (deoxyribonucleotide)n-3'-hydroxyl + 5'-phospho-(deoxyribonucleotide)m = (deoxyribonucleotide)n+m + AMP + beta-nicotinamide D-nucleotide.</text>
        <dbReference type="EC" id="6.5.1.2"/>
    </reaction>
</comment>
<proteinExistence type="inferred from homology"/>
<accession>A0A2M7R8N6</accession>
<comment type="caution">
    <text evidence="16">The sequence shown here is derived from an EMBL/GenBank/DDBJ whole genome shotgun (WGS) entry which is preliminary data.</text>
</comment>
<evidence type="ECO:0000256" key="6">
    <source>
        <dbReference type="ARBA" id="ARBA00022723"/>
    </source>
</evidence>
<dbReference type="InterPro" id="IPR003583">
    <property type="entry name" value="Hlx-hairpin-Hlx_DNA-bd_motif"/>
</dbReference>
<dbReference type="NCBIfam" id="TIGR00575">
    <property type="entry name" value="dnlj"/>
    <property type="match status" value="1"/>
</dbReference>
<reference evidence="17" key="1">
    <citation type="submission" date="2017-09" db="EMBL/GenBank/DDBJ databases">
        <title>Depth-based differentiation of microbial function through sediment-hosted aquifers and enrichment of novel symbionts in the deep terrestrial subsurface.</title>
        <authorList>
            <person name="Probst A.J."/>
            <person name="Ladd B."/>
            <person name="Jarett J.K."/>
            <person name="Geller-Mcgrath D.E."/>
            <person name="Sieber C.M.K."/>
            <person name="Emerson J.B."/>
            <person name="Anantharaman K."/>
            <person name="Thomas B.C."/>
            <person name="Malmstrom R."/>
            <person name="Stieglmeier M."/>
            <person name="Klingl A."/>
            <person name="Woyke T."/>
            <person name="Ryan C.M."/>
            <person name="Banfield J.F."/>
        </authorList>
    </citation>
    <scope>NUCLEOTIDE SEQUENCE [LARGE SCALE GENOMIC DNA]</scope>
</reference>
<evidence type="ECO:0000259" key="15">
    <source>
        <dbReference type="PROSITE" id="PS50172"/>
    </source>
</evidence>
<organism evidence="16 17">
    <name type="scientific">Candidatus Nealsonbacteria bacterium CG_4_10_14_0_8_um_filter_35_10</name>
    <dbReference type="NCBI Taxonomy" id="1974683"/>
    <lineage>
        <taxon>Bacteria</taxon>
        <taxon>Candidatus Nealsoniibacteriota</taxon>
    </lineage>
</organism>
<dbReference type="InterPro" id="IPR013840">
    <property type="entry name" value="DNAligase_N"/>
</dbReference>
<feature type="binding site" evidence="14">
    <location>
        <position position="459"/>
    </location>
    <ligand>
        <name>Zn(2+)</name>
        <dbReference type="ChEBI" id="CHEBI:29105"/>
    </ligand>
</feature>
<comment type="cofactor">
    <cofactor evidence="14">
        <name>Mg(2+)</name>
        <dbReference type="ChEBI" id="CHEBI:18420"/>
    </cofactor>
    <cofactor evidence="14">
        <name>Mn(2+)</name>
        <dbReference type="ChEBI" id="CHEBI:29035"/>
    </cofactor>
</comment>
<evidence type="ECO:0000256" key="10">
    <source>
        <dbReference type="ARBA" id="ARBA00023027"/>
    </source>
</evidence>
<dbReference type="PROSITE" id="PS50172">
    <property type="entry name" value="BRCT"/>
    <property type="match status" value="1"/>
</dbReference>
<dbReference type="Gene3D" id="6.20.10.30">
    <property type="match status" value="1"/>
</dbReference>
<name>A0A2M7R8N6_9BACT</name>
<dbReference type="PROSITE" id="PS01056">
    <property type="entry name" value="DNA_LIGASE_N2"/>
    <property type="match status" value="1"/>
</dbReference>
<dbReference type="SUPFAM" id="SSF56091">
    <property type="entry name" value="DNA ligase/mRNA capping enzyme, catalytic domain"/>
    <property type="match status" value="1"/>
</dbReference>
<feature type="binding site" evidence="14">
    <location>
        <position position="474"/>
    </location>
    <ligand>
        <name>Zn(2+)</name>
        <dbReference type="ChEBI" id="CHEBI:29105"/>
    </ligand>
</feature>
<feature type="binding site" evidence="14">
    <location>
        <position position="362"/>
    </location>
    <ligand>
        <name>NAD(+)</name>
        <dbReference type="ChEBI" id="CHEBI:57540"/>
    </ligand>
</feature>
<dbReference type="Pfam" id="PF00533">
    <property type="entry name" value="BRCT"/>
    <property type="match status" value="1"/>
</dbReference>
<evidence type="ECO:0000256" key="13">
    <source>
        <dbReference type="ARBA" id="ARBA00060881"/>
    </source>
</evidence>
<dbReference type="InterPro" id="IPR041663">
    <property type="entry name" value="DisA/LigA_HHH"/>
</dbReference>
<dbReference type="Gene3D" id="1.10.287.610">
    <property type="entry name" value="Helix hairpin bin"/>
    <property type="match status" value="1"/>
</dbReference>
<dbReference type="EC" id="6.5.1.2" evidence="2 14"/>
<evidence type="ECO:0000256" key="7">
    <source>
        <dbReference type="ARBA" id="ARBA00022763"/>
    </source>
</evidence>
<dbReference type="GO" id="GO:0006260">
    <property type="term" value="P:DNA replication"/>
    <property type="evidence" value="ECO:0007669"/>
    <property type="project" value="UniProtKB-KW"/>
</dbReference>
<dbReference type="InterPro" id="IPR036420">
    <property type="entry name" value="BRCT_dom_sf"/>
</dbReference>
<keyword evidence="9 14" id="KW-0460">Magnesium</keyword>
<dbReference type="Pfam" id="PF01653">
    <property type="entry name" value="DNA_ligase_aden"/>
    <property type="match status" value="2"/>
</dbReference>
<evidence type="ECO:0000256" key="12">
    <source>
        <dbReference type="ARBA" id="ARBA00034005"/>
    </source>
</evidence>
<dbReference type="NCBIfam" id="NF005932">
    <property type="entry name" value="PRK07956.1"/>
    <property type="match status" value="1"/>
</dbReference>
<keyword evidence="6 14" id="KW-0479">Metal-binding</keyword>
<feature type="active site" description="N6-AMP-lysine intermediate" evidence="14">
    <location>
        <position position="138"/>
    </location>
</feature>
<dbReference type="PANTHER" id="PTHR23389:SF9">
    <property type="entry name" value="DNA LIGASE"/>
    <property type="match status" value="1"/>
</dbReference>
<protein>
    <recommendedName>
        <fullName evidence="3 14">DNA ligase</fullName>
        <ecNumber evidence="2 14">6.5.1.2</ecNumber>
    </recommendedName>
    <alternativeName>
        <fullName evidence="14">Polydeoxyribonucleotide synthase [NAD(+)]</fullName>
    </alternativeName>
</protein>
<keyword evidence="8 14" id="KW-0862">Zinc</keyword>
<evidence type="ECO:0000256" key="4">
    <source>
        <dbReference type="ARBA" id="ARBA00022598"/>
    </source>
</evidence>